<dbReference type="RefSeq" id="WP_108130876.1">
    <property type="nucleotide sequence ID" value="NZ_QBKP01000034.1"/>
</dbReference>
<proteinExistence type="predicted"/>
<reference evidence="1 2" key="1">
    <citation type="submission" date="2018-04" db="EMBL/GenBank/DDBJ databases">
        <title>Genomic Encyclopedia of Archaeal and Bacterial Type Strains, Phase II (KMG-II): from individual species to whole genera.</title>
        <authorList>
            <person name="Goeker M."/>
        </authorList>
    </citation>
    <scope>NUCLEOTIDE SEQUENCE [LARGE SCALE GENOMIC DNA]</scope>
    <source>
        <strain evidence="1 2">DSM 21823</strain>
    </source>
</reference>
<dbReference type="InterPro" id="IPR013381">
    <property type="entry name" value="CRISPR-assoc_prot_Cse1"/>
</dbReference>
<dbReference type="CDD" id="cd09729">
    <property type="entry name" value="Cse1_I-E"/>
    <property type="match status" value="1"/>
</dbReference>
<dbReference type="OrthoDB" id="5392377at2"/>
<organism evidence="1 2">
    <name type="scientific">Gemmobacter caeni</name>
    <dbReference type="NCBI Taxonomy" id="589035"/>
    <lineage>
        <taxon>Bacteria</taxon>
        <taxon>Pseudomonadati</taxon>
        <taxon>Pseudomonadota</taxon>
        <taxon>Alphaproteobacteria</taxon>
        <taxon>Rhodobacterales</taxon>
        <taxon>Paracoccaceae</taxon>
        <taxon>Gemmobacter</taxon>
    </lineage>
</organism>
<gene>
    <name evidence="1" type="ORF">C8N34_1348</name>
</gene>
<dbReference type="AlphaFoldDB" id="A0A2T6A9D1"/>
<evidence type="ECO:0000313" key="2">
    <source>
        <dbReference type="Proteomes" id="UP000244224"/>
    </source>
</evidence>
<name>A0A2T6A9D1_9RHOB</name>
<dbReference type="Pfam" id="PF09481">
    <property type="entry name" value="CRISPR_Cse1"/>
    <property type="match status" value="1"/>
</dbReference>
<accession>A0A2T6A9D1</accession>
<evidence type="ECO:0000313" key="1">
    <source>
        <dbReference type="EMBL" id="PTX40392.1"/>
    </source>
</evidence>
<sequence>MSLNLITDPWIPVLDRTGARRVIAPWQMADATLLRPDWPRPDLNIACLELLIGLVYLADPPADAEDWEDRQTPDPDRLRARLAPLAPAFNLLGEGPLFLQDLERLEGEANPPDMLFIDSAGANTARNNADLMVHRERYPALEAGLAAMALYAFQAHAPSGGAGNRTSMRGGGPLVTLVDPGQGLWPLIWANVPDGTPQAVACLPWMAPTRLSDKGAQVPPPQGATFGPEAFFGMPRRLRLIAAGDLVTGVVQKPWGTNYAGWMHPLSPHYRLKAGEEWLPVHPRAGRFGYRHWLGILAEAPDTALRERAACLRAYGGRVRDPGGATVLLAGWAMDNMKPRDFTLSVQPFVALPGEAAGMLAGLVEAAEQAALALRAALEPVLAGGEAREAQREAFYAETEPAFGAALAALRAGEAPAGVAARWLAELQRAALARFDALALPGLDRRETDTIRAIVEVRGFLAMAFRGYGKYGGTMFGKLQMPLPAKKKGRAA</sequence>
<dbReference type="NCBIfam" id="TIGR02547">
    <property type="entry name" value="casA_cse1"/>
    <property type="match status" value="1"/>
</dbReference>
<dbReference type="Proteomes" id="UP000244224">
    <property type="component" value="Unassembled WGS sequence"/>
</dbReference>
<protein>
    <submittedName>
        <fullName evidence="1">CRISPR system Cascade subunit CasA</fullName>
    </submittedName>
</protein>
<keyword evidence="2" id="KW-1185">Reference proteome</keyword>
<comment type="caution">
    <text evidence="1">The sequence shown here is derived from an EMBL/GenBank/DDBJ whole genome shotgun (WGS) entry which is preliminary data.</text>
</comment>
<dbReference type="EMBL" id="QBKP01000034">
    <property type="protein sequence ID" value="PTX40392.1"/>
    <property type="molecule type" value="Genomic_DNA"/>
</dbReference>